<dbReference type="GO" id="GO:0008270">
    <property type="term" value="F:zinc ion binding"/>
    <property type="evidence" value="ECO:0007669"/>
    <property type="project" value="UniProtKB-KW"/>
</dbReference>
<dbReference type="Proteomes" id="UP000383932">
    <property type="component" value="Unassembled WGS sequence"/>
</dbReference>
<feature type="coiled-coil region" evidence="7">
    <location>
        <begin position="25"/>
        <end position="59"/>
    </location>
</feature>
<evidence type="ECO:0000256" key="2">
    <source>
        <dbReference type="ARBA" id="ARBA00022723"/>
    </source>
</evidence>
<evidence type="ECO:0000259" key="9">
    <source>
        <dbReference type="PROSITE" id="PS50016"/>
    </source>
</evidence>
<dbReference type="InterPro" id="IPR001965">
    <property type="entry name" value="Znf_PHD"/>
</dbReference>
<dbReference type="SMART" id="SM00249">
    <property type="entry name" value="PHD"/>
    <property type="match status" value="1"/>
</dbReference>
<feature type="region of interest" description="Disordered" evidence="8">
    <location>
        <begin position="362"/>
        <end position="543"/>
    </location>
</feature>
<dbReference type="InterPro" id="IPR011011">
    <property type="entry name" value="Znf_FYVE_PHD"/>
</dbReference>
<evidence type="ECO:0000256" key="6">
    <source>
        <dbReference type="PROSITE-ProRule" id="PRU00146"/>
    </source>
</evidence>
<evidence type="ECO:0000256" key="1">
    <source>
        <dbReference type="ARBA" id="ARBA00004123"/>
    </source>
</evidence>
<dbReference type="AlphaFoldDB" id="A0A5N5QGM9"/>
<accession>A0A5N5QGM9</accession>
<feature type="compositionally biased region" description="Pro residues" evidence="8">
    <location>
        <begin position="176"/>
        <end position="185"/>
    </location>
</feature>
<feature type="compositionally biased region" description="Low complexity" evidence="8">
    <location>
        <begin position="723"/>
        <end position="738"/>
    </location>
</feature>
<feature type="region of interest" description="Disordered" evidence="8">
    <location>
        <begin position="83"/>
        <end position="286"/>
    </location>
</feature>
<feature type="compositionally biased region" description="Low complexity" evidence="8">
    <location>
        <begin position="773"/>
        <end position="791"/>
    </location>
</feature>
<dbReference type="GO" id="GO:0045893">
    <property type="term" value="P:positive regulation of DNA-templated transcription"/>
    <property type="evidence" value="ECO:0007669"/>
    <property type="project" value="TreeGrafter"/>
</dbReference>
<evidence type="ECO:0000256" key="5">
    <source>
        <dbReference type="ARBA" id="ARBA00023242"/>
    </source>
</evidence>
<keyword evidence="5" id="KW-0539">Nucleus</keyword>
<evidence type="ECO:0000256" key="3">
    <source>
        <dbReference type="ARBA" id="ARBA00022771"/>
    </source>
</evidence>
<gene>
    <name evidence="10" type="ORF">CTheo_5773</name>
</gene>
<comment type="caution">
    <text evidence="10">The sequence shown here is derived from an EMBL/GenBank/DDBJ whole genome shotgun (WGS) entry which is preliminary data.</text>
</comment>
<feature type="compositionally biased region" description="Basic and acidic residues" evidence="8">
    <location>
        <begin position="740"/>
        <end position="749"/>
    </location>
</feature>
<keyword evidence="11" id="KW-1185">Reference proteome</keyword>
<evidence type="ECO:0000313" key="11">
    <source>
        <dbReference type="Proteomes" id="UP000383932"/>
    </source>
</evidence>
<feature type="compositionally biased region" description="Polar residues" evidence="8">
    <location>
        <begin position="627"/>
        <end position="636"/>
    </location>
</feature>
<keyword evidence="3 6" id="KW-0863">Zinc-finger</keyword>
<keyword evidence="2" id="KW-0479">Metal-binding</keyword>
<sequence length="820" mass="89365">MAYPPHSDPDPSRWQRELEHLQYVNHQLRTDLEEARMAIAQANKDAASYREEVIDLKNKIEVFWDSIENARAMFVRSFPNYSSYSHKRSREADERERLSRKSQRLEPPIAGSSVFGRDRERDRRGGYPSESGVAGQYPSDHDYRPLARGQPHLSIPVGGPDKHAYSNSNGRSPYDTHPPGPYPDPAHPHVDPTRGHSASPHLATRIPSHQGHRHAPSDPNAHPSSDAQTHARRESGDPMLIPRQRRPANAEQTTTRSSPSPSAPPQHMPGAPIDANPNRPALPPAGAIIIHPPAAFQVSFTDLQPGIFLDRSDFGAEYPPNLDPPQGLQAVRCLFCDKHYSGANARSLWRRHVMGKHDFTMKGQRATGRGPGRHNPQASIASVGGDIPEPAPPSSVPAASPVQPQTPALSRPSESRPPAQRAPSPGRNRSRREGEEEHPESEDDQDAFDYQRHRDSAGRKGPDTAASNPNGNGTGSPLTHAALENWNKGSGASTGGDVARWQGQGSVPGKPSAPGQAPGPKADDEEQTVGSQENTGQDKQREWCLCRRPDSWGGMIRCDMPTCAIQWYHARCVGMDPDQAKAKEEWICEDCNRKTAQRRQEAHRDGPLAAVKDKGRTSIPTPEPGTRPNQPQSKANSRPEDRDQSRREQDDDVVMHPAESNARETRQPAGNNDGVSNVSEEEPVRGGPRKAHGRRVLSESQSPTVGQDPQREKAGASASTVDAQSEPSSARAPPASLPDDNARRSEPPDQNKSSGTPRKKGWKGYALVPASDAAEGAAEQAAQAVTTPGGTRRTRSGKAFFLKDDVSASGSERQQSMETN</sequence>
<dbReference type="SUPFAM" id="SSF57903">
    <property type="entry name" value="FYVE/PHD zinc finger"/>
    <property type="match status" value="1"/>
</dbReference>
<dbReference type="EMBL" id="SSOP01000145">
    <property type="protein sequence ID" value="KAB5590779.1"/>
    <property type="molecule type" value="Genomic_DNA"/>
</dbReference>
<reference evidence="10 11" key="1">
    <citation type="journal article" date="2019" name="Fungal Biol. Biotechnol.">
        <title>Draft genome sequence of fastidious pathogen Ceratobasidium theobromae, which causes vascular-streak dieback in Theobroma cacao.</title>
        <authorList>
            <person name="Ali S.S."/>
            <person name="Asman A."/>
            <person name="Shao J."/>
            <person name="Firmansyah A.P."/>
            <person name="Susilo A.W."/>
            <person name="Rosmana A."/>
            <person name="McMahon P."/>
            <person name="Junaid M."/>
            <person name="Guest D."/>
            <person name="Kheng T.Y."/>
            <person name="Meinhardt L.W."/>
            <person name="Bailey B.A."/>
        </authorList>
    </citation>
    <scope>NUCLEOTIDE SEQUENCE [LARGE SCALE GENOMIC DNA]</scope>
    <source>
        <strain evidence="10 11">CT2</strain>
    </source>
</reference>
<dbReference type="PROSITE" id="PS01359">
    <property type="entry name" value="ZF_PHD_1"/>
    <property type="match status" value="1"/>
</dbReference>
<comment type="subcellular location">
    <subcellularLocation>
        <location evidence="1">Nucleus</location>
    </subcellularLocation>
</comment>
<dbReference type="OrthoDB" id="10249920at2759"/>
<dbReference type="PANTHER" id="PTHR46174">
    <property type="entry name" value="CXXC-TYPE ZINC FINGER PROTEIN 1"/>
    <property type="match status" value="1"/>
</dbReference>
<keyword evidence="4" id="KW-0862">Zinc</keyword>
<feature type="compositionally biased region" description="Acidic residues" evidence="8">
    <location>
        <begin position="436"/>
        <end position="447"/>
    </location>
</feature>
<dbReference type="InterPro" id="IPR037869">
    <property type="entry name" value="Spp1/CFP1"/>
</dbReference>
<feature type="compositionally biased region" description="Polar residues" evidence="8">
    <location>
        <begin position="465"/>
        <end position="477"/>
    </location>
</feature>
<organism evidence="10 11">
    <name type="scientific">Ceratobasidium theobromae</name>
    <dbReference type="NCBI Taxonomy" id="1582974"/>
    <lineage>
        <taxon>Eukaryota</taxon>
        <taxon>Fungi</taxon>
        <taxon>Dikarya</taxon>
        <taxon>Basidiomycota</taxon>
        <taxon>Agaricomycotina</taxon>
        <taxon>Agaricomycetes</taxon>
        <taxon>Cantharellales</taxon>
        <taxon>Ceratobasidiaceae</taxon>
        <taxon>Ceratobasidium</taxon>
    </lineage>
</organism>
<feature type="compositionally biased region" description="Polar residues" evidence="8">
    <location>
        <begin position="698"/>
        <end position="707"/>
    </location>
</feature>
<evidence type="ECO:0000256" key="7">
    <source>
        <dbReference type="SAM" id="Coils"/>
    </source>
</evidence>
<feature type="compositionally biased region" description="Basic and acidic residues" evidence="8">
    <location>
        <begin position="116"/>
        <end position="125"/>
    </location>
</feature>
<feature type="compositionally biased region" description="Basic and acidic residues" evidence="8">
    <location>
        <begin position="637"/>
        <end position="649"/>
    </location>
</feature>
<keyword evidence="7" id="KW-0175">Coiled coil</keyword>
<evidence type="ECO:0000313" key="10">
    <source>
        <dbReference type="EMBL" id="KAB5590779.1"/>
    </source>
</evidence>
<protein>
    <submittedName>
        <fullName evidence="10">Neurofilament heavy polypeptide</fullName>
    </submittedName>
</protein>
<evidence type="ECO:0000256" key="8">
    <source>
        <dbReference type="SAM" id="MobiDB-lite"/>
    </source>
</evidence>
<feature type="compositionally biased region" description="Basic and acidic residues" evidence="8">
    <location>
        <begin position="90"/>
        <end position="99"/>
    </location>
</feature>
<feature type="compositionally biased region" description="Basic and acidic residues" evidence="8">
    <location>
        <begin position="449"/>
        <end position="462"/>
    </location>
</feature>
<dbReference type="InterPro" id="IPR019787">
    <property type="entry name" value="Znf_PHD-finger"/>
</dbReference>
<name>A0A5N5QGM9_9AGAM</name>
<dbReference type="InterPro" id="IPR013083">
    <property type="entry name" value="Znf_RING/FYVE/PHD"/>
</dbReference>
<dbReference type="GO" id="GO:0048188">
    <property type="term" value="C:Set1C/COMPASS complex"/>
    <property type="evidence" value="ECO:0007669"/>
    <property type="project" value="InterPro"/>
</dbReference>
<dbReference type="PANTHER" id="PTHR46174:SF1">
    <property type="entry name" value="CXXC-TYPE ZINC FINGER PROTEIN 1"/>
    <property type="match status" value="1"/>
</dbReference>
<feature type="compositionally biased region" description="Basic and acidic residues" evidence="8">
    <location>
        <begin position="593"/>
        <end position="616"/>
    </location>
</feature>
<dbReference type="Gene3D" id="3.30.40.10">
    <property type="entry name" value="Zinc/RING finger domain, C3HC4 (zinc finger)"/>
    <property type="match status" value="1"/>
</dbReference>
<feature type="compositionally biased region" description="Low complexity" evidence="8">
    <location>
        <begin position="396"/>
        <end position="405"/>
    </location>
</feature>
<feature type="domain" description="PHD-type" evidence="9">
    <location>
        <begin position="541"/>
        <end position="594"/>
    </location>
</feature>
<dbReference type="PROSITE" id="PS50016">
    <property type="entry name" value="ZF_PHD_2"/>
    <property type="match status" value="1"/>
</dbReference>
<feature type="compositionally biased region" description="Polar residues" evidence="8">
    <location>
        <begin position="808"/>
        <end position="820"/>
    </location>
</feature>
<proteinExistence type="predicted"/>
<feature type="compositionally biased region" description="Polar residues" evidence="8">
    <location>
        <begin position="668"/>
        <end position="678"/>
    </location>
</feature>
<evidence type="ECO:0000256" key="4">
    <source>
        <dbReference type="ARBA" id="ARBA00022833"/>
    </source>
</evidence>
<feature type="region of interest" description="Disordered" evidence="8">
    <location>
        <begin position="593"/>
        <end position="820"/>
    </location>
</feature>
<dbReference type="InterPro" id="IPR019786">
    <property type="entry name" value="Zinc_finger_PHD-type_CS"/>
</dbReference>